<dbReference type="Proteomes" id="UP000031036">
    <property type="component" value="Unassembled WGS sequence"/>
</dbReference>
<sequence>MARDLSFSHQHDSSLPYDHEYSSHDYLRVRETIGSVLRNYYQTPVVYPAYMSIHVEFADGSCSSGNRCETSAHINSQISMIKSRKNQKNDGKTAIGVKQSS</sequence>
<reference evidence="2 3" key="1">
    <citation type="submission" date="2014-11" db="EMBL/GenBank/DDBJ databases">
        <title>Genetic blueprint of the zoonotic pathogen Toxocara canis.</title>
        <authorList>
            <person name="Zhu X.-Q."/>
            <person name="Korhonen P.K."/>
            <person name="Cai H."/>
            <person name="Young N.D."/>
            <person name="Nejsum P."/>
            <person name="von Samson-Himmelstjerna G."/>
            <person name="Boag P.R."/>
            <person name="Tan P."/>
            <person name="Li Q."/>
            <person name="Min J."/>
            <person name="Yang Y."/>
            <person name="Wang X."/>
            <person name="Fang X."/>
            <person name="Hall R.S."/>
            <person name="Hofmann A."/>
            <person name="Sternberg P.W."/>
            <person name="Jex A.R."/>
            <person name="Gasser R.B."/>
        </authorList>
    </citation>
    <scope>NUCLEOTIDE SEQUENCE [LARGE SCALE GENOMIC DNA]</scope>
    <source>
        <strain evidence="2">PN_DK_2014</strain>
    </source>
</reference>
<organism evidence="2 3">
    <name type="scientific">Toxocara canis</name>
    <name type="common">Canine roundworm</name>
    <dbReference type="NCBI Taxonomy" id="6265"/>
    <lineage>
        <taxon>Eukaryota</taxon>
        <taxon>Metazoa</taxon>
        <taxon>Ecdysozoa</taxon>
        <taxon>Nematoda</taxon>
        <taxon>Chromadorea</taxon>
        <taxon>Rhabditida</taxon>
        <taxon>Spirurina</taxon>
        <taxon>Ascaridomorpha</taxon>
        <taxon>Ascaridoidea</taxon>
        <taxon>Toxocaridae</taxon>
        <taxon>Toxocara</taxon>
    </lineage>
</organism>
<name>A0A0B2V9J7_TOXCA</name>
<accession>A0A0B2V9J7</accession>
<dbReference type="AlphaFoldDB" id="A0A0B2V9J7"/>
<evidence type="ECO:0000313" key="2">
    <source>
        <dbReference type="EMBL" id="KHN78164.1"/>
    </source>
</evidence>
<feature type="region of interest" description="Disordered" evidence="1">
    <location>
        <begin position="81"/>
        <end position="101"/>
    </location>
</feature>
<proteinExistence type="predicted"/>
<dbReference type="EMBL" id="JPKZ01002148">
    <property type="protein sequence ID" value="KHN78164.1"/>
    <property type="molecule type" value="Genomic_DNA"/>
</dbReference>
<protein>
    <submittedName>
        <fullName evidence="2">Uncharacterized protein</fullName>
    </submittedName>
</protein>
<gene>
    <name evidence="2" type="ORF">Tcan_03655</name>
</gene>
<comment type="caution">
    <text evidence="2">The sequence shown here is derived from an EMBL/GenBank/DDBJ whole genome shotgun (WGS) entry which is preliminary data.</text>
</comment>
<evidence type="ECO:0000313" key="3">
    <source>
        <dbReference type="Proteomes" id="UP000031036"/>
    </source>
</evidence>
<evidence type="ECO:0000256" key="1">
    <source>
        <dbReference type="SAM" id="MobiDB-lite"/>
    </source>
</evidence>
<keyword evidence="3" id="KW-1185">Reference proteome</keyword>